<gene>
    <name evidence="3" type="ORF">HYN48_04610</name>
</gene>
<dbReference type="PANTHER" id="PTHR43477:SF1">
    <property type="entry name" value="DIHYDROANTICAPSIN 7-DEHYDROGENASE"/>
    <property type="match status" value="1"/>
</dbReference>
<dbReference type="KEGG" id="fmg:HYN48_04610"/>
<accession>A0A2S0RCT8</accession>
<dbReference type="InterPro" id="IPR036291">
    <property type="entry name" value="NAD(P)-bd_dom_sf"/>
</dbReference>
<comment type="similarity">
    <text evidence="1">Belongs to the short-chain dehydrogenases/reductases (SDR) family.</text>
</comment>
<dbReference type="InterPro" id="IPR002347">
    <property type="entry name" value="SDR_fam"/>
</dbReference>
<dbReference type="OrthoDB" id="9803333at2"/>
<keyword evidence="2" id="KW-0560">Oxidoreductase</keyword>
<name>A0A2S0RCT8_9FLAO</name>
<evidence type="ECO:0000313" key="4">
    <source>
        <dbReference type="Proteomes" id="UP000244193"/>
    </source>
</evidence>
<sequence>MNDQKKYLIAGASSGIGREICQKLLDDGCHIIAIGRSPENLPQHSALEFIRHDFMLDEPLPDIDGTLDGMVYTPGSINLKPLSSVKESDILDDFRINVLGAFRLISKYRRNLSETSHPGIVLFSSVAAEIGMPFHTSISISKAAVQGLTKSLAAEFAPKVRVNCIAPSLTDTPLAKMLLNSDAKRQSGMDRHPLKRIGSAEDIADLAIYLLNAGWMTGQVVHIDGGLGTIMK</sequence>
<dbReference type="AlphaFoldDB" id="A0A2S0RCT8"/>
<keyword evidence="4" id="KW-1185">Reference proteome</keyword>
<dbReference type="PRINTS" id="PR00081">
    <property type="entry name" value="GDHRDH"/>
</dbReference>
<dbReference type="EMBL" id="CP028811">
    <property type="protein sequence ID" value="AWA29425.1"/>
    <property type="molecule type" value="Genomic_DNA"/>
</dbReference>
<dbReference type="CDD" id="cd05233">
    <property type="entry name" value="SDR_c"/>
    <property type="match status" value="1"/>
</dbReference>
<protein>
    <submittedName>
        <fullName evidence="3">Oxidoreductase</fullName>
    </submittedName>
</protein>
<organism evidence="3 4">
    <name type="scientific">Flavobacterium magnum</name>
    <dbReference type="NCBI Taxonomy" id="2162713"/>
    <lineage>
        <taxon>Bacteria</taxon>
        <taxon>Pseudomonadati</taxon>
        <taxon>Bacteroidota</taxon>
        <taxon>Flavobacteriia</taxon>
        <taxon>Flavobacteriales</taxon>
        <taxon>Flavobacteriaceae</taxon>
        <taxon>Flavobacterium</taxon>
    </lineage>
</organism>
<proteinExistence type="inferred from homology"/>
<dbReference type="Pfam" id="PF13561">
    <property type="entry name" value="adh_short_C2"/>
    <property type="match status" value="1"/>
</dbReference>
<dbReference type="PANTHER" id="PTHR43477">
    <property type="entry name" value="DIHYDROANTICAPSIN 7-DEHYDROGENASE"/>
    <property type="match status" value="1"/>
</dbReference>
<evidence type="ECO:0000256" key="2">
    <source>
        <dbReference type="ARBA" id="ARBA00023002"/>
    </source>
</evidence>
<reference evidence="3 4" key="1">
    <citation type="submission" date="2018-04" db="EMBL/GenBank/DDBJ databases">
        <title>Genome sequencing of Flavobacterium sp. HYN0048.</title>
        <authorList>
            <person name="Yi H."/>
            <person name="Baek C."/>
        </authorList>
    </citation>
    <scope>NUCLEOTIDE SEQUENCE [LARGE SCALE GENOMIC DNA]</scope>
    <source>
        <strain evidence="3 4">HYN0048</strain>
    </source>
</reference>
<evidence type="ECO:0000313" key="3">
    <source>
        <dbReference type="EMBL" id="AWA29425.1"/>
    </source>
</evidence>
<dbReference type="RefSeq" id="WP_108370009.1">
    <property type="nucleotide sequence ID" value="NZ_CP028811.1"/>
</dbReference>
<dbReference type="SUPFAM" id="SSF51735">
    <property type="entry name" value="NAD(P)-binding Rossmann-fold domains"/>
    <property type="match status" value="1"/>
</dbReference>
<evidence type="ECO:0000256" key="1">
    <source>
        <dbReference type="ARBA" id="ARBA00006484"/>
    </source>
</evidence>
<dbReference type="Proteomes" id="UP000244193">
    <property type="component" value="Chromosome"/>
</dbReference>
<dbReference type="GO" id="GO:0016491">
    <property type="term" value="F:oxidoreductase activity"/>
    <property type="evidence" value="ECO:0007669"/>
    <property type="project" value="UniProtKB-KW"/>
</dbReference>
<dbReference type="Gene3D" id="3.40.50.720">
    <property type="entry name" value="NAD(P)-binding Rossmann-like Domain"/>
    <property type="match status" value="1"/>
</dbReference>
<dbReference type="InterPro" id="IPR051122">
    <property type="entry name" value="SDR_DHRS6-like"/>
</dbReference>